<organism evidence="1 2">
    <name type="scientific">Colletotrichum spaethianum</name>
    <dbReference type="NCBI Taxonomy" id="700344"/>
    <lineage>
        <taxon>Eukaryota</taxon>
        <taxon>Fungi</taxon>
        <taxon>Dikarya</taxon>
        <taxon>Ascomycota</taxon>
        <taxon>Pezizomycotina</taxon>
        <taxon>Sordariomycetes</taxon>
        <taxon>Hypocreomycetidae</taxon>
        <taxon>Glomerellales</taxon>
        <taxon>Glomerellaceae</taxon>
        <taxon>Colletotrichum</taxon>
        <taxon>Colletotrichum spaethianum species complex</taxon>
    </lineage>
</organism>
<dbReference type="EMBL" id="BQXU01000040">
    <property type="protein sequence ID" value="GKT50783.1"/>
    <property type="molecule type" value="Genomic_DNA"/>
</dbReference>
<dbReference type="RefSeq" id="XP_049133133.1">
    <property type="nucleotide sequence ID" value="XM_049277176.1"/>
</dbReference>
<comment type="caution">
    <text evidence="1">The sequence shown here is derived from an EMBL/GenBank/DDBJ whole genome shotgun (WGS) entry which is preliminary data.</text>
</comment>
<name>A0AA37PEF7_9PEZI</name>
<evidence type="ECO:0000313" key="1">
    <source>
        <dbReference type="EMBL" id="GKT50783.1"/>
    </source>
</evidence>
<dbReference type="Proteomes" id="UP001055115">
    <property type="component" value="Unassembled WGS sequence"/>
</dbReference>
<evidence type="ECO:0000313" key="2">
    <source>
        <dbReference type="Proteomes" id="UP001055115"/>
    </source>
</evidence>
<keyword evidence="2" id="KW-1185">Reference proteome</keyword>
<accession>A0AA37PEF7</accession>
<reference evidence="1 2" key="1">
    <citation type="submission" date="2022-03" db="EMBL/GenBank/DDBJ databases">
        <title>Genome data of Colletotrichum spp.</title>
        <authorList>
            <person name="Utami Y.D."/>
            <person name="Hiruma K."/>
        </authorList>
    </citation>
    <scope>NUCLEOTIDE SEQUENCE [LARGE SCALE GENOMIC DNA]</scope>
    <source>
        <strain evidence="1 2">MAFF 239500</strain>
    </source>
</reference>
<gene>
    <name evidence="1" type="ORF">ColSpa_10964</name>
</gene>
<proteinExistence type="predicted"/>
<protein>
    <submittedName>
        <fullName evidence="1">Uncharacterized protein</fullName>
    </submittedName>
</protein>
<sequence length="90" mass="10478">MPEPWCNLWPSKPYKIYLVLHDSIIQVPPSGPDLVQKQYDTRQDGRNGWMETQRKRTPGHSLWKGKQVLGFKDRAAQERLIVIVDLTGYT</sequence>
<dbReference type="AlphaFoldDB" id="A0AA37PEF7"/>
<dbReference type="GeneID" id="73331766"/>